<dbReference type="EMBL" id="VSSQ01033702">
    <property type="protein sequence ID" value="MPM85375.1"/>
    <property type="molecule type" value="Genomic_DNA"/>
</dbReference>
<evidence type="ECO:0000313" key="1">
    <source>
        <dbReference type="EMBL" id="MPM85375.1"/>
    </source>
</evidence>
<gene>
    <name evidence="1" type="ORF">SDC9_132455</name>
</gene>
<comment type="caution">
    <text evidence="1">The sequence shown here is derived from an EMBL/GenBank/DDBJ whole genome shotgun (WGS) entry which is preliminary data.</text>
</comment>
<protein>
    <submittedName>
        <fullName evidence="1">Uncharacterized protein</fullName>
    </submittedName>
</protein>
<proteinExistence type="predicted"/>
<reference evidence="1" key="1">
    <citation type="submission" date="2019-08" db="EMBL/GenBank/DDBJ databases">
        <authorList>
            <person name="Kucharzyk K."/>
            <person name="Murdoch R.W."/>
            <person name="Higgins S."/>
            <person name="Loffler F."/>
        </authorList>
    </citation>
    <scope>NUCLEOTIDE SEQUENCE</scope>
</reference>
<organism evidence="1">
    <name type="scientific">bioreactor metagenome</name>
    <dbReference type="NCBI Taxonomy" id="1076179"/>
    <lineage>
        <taxon>unclassified sequences</taxon>
        <taxon>metagenomes</taxon>
        <taxon>ecological metagenomes</taxon>
    </lineage>
</organism>
<sequence>MDPSATDTIDVPIATNVDPIMPNLSDEEETVEAMMPILDSIVRTMCIGDTAAYQPQDPEFFWNMLYLMGVNWGHTHPLVEQTEEYVKVPRQVMQEFASAAFLDYSDLLPVPESMAGSLWYDEGLDAYCLAYSDKGDTETKLESVAAGADGSITAVVNLYETPDTFLNMVEFVLVANPYVDGISEPTYFYTVRSATLAVMEG</sequence>
<dbReference type="AlphaFoldDB" id="A0A645D839"/>
<name>A0A645D839_9ZZZZ</name>
<accession>A0A645D839</accession>